<dbReference type="OrthoDB" id="10259820at2759"/>
<protein>
    <recommendedName>
        <fullName evidence="4">Large ribosomal subunit protein eL22</fullName>
    </recommendedName>
    <alternativeName>
        <fullName evidence="5">60S ribosomal protein L22</fullName>
    </alternativeName>
</protein>
<dbReference type="PANTHER" id="PTHR10064">
    <property type="entry name" value="60S RIBOSOMAL PROTEIN L22"/>
    <property type="match status" value="1"/>
</dbReference>
<gene>
    <name evidence="7" type="primary">rpl22</name>
    <name evidence="7" type="ORF">IWQ60_003708</name>
</gene>
<comment type="caution">
    <text evidence="7">The sequence shown here is derived from an EMBL/GenBank/DDBJ whole genome shotgun (WGS) entry which is preliminary data.</text>
</comment>
<keyword evidence="8" id="KW-1185">Reference proteome</keyword>
<feature type="compositionally biased region" description="Polar residues" evidence="6">
    <location>
        <begin position="43"/>
        <end position="52"/>
    </location>
</feature>
<dbReference type="GO" id="GO:0003723">
    <property type="term" value="F:RNA binding"/>
    <property type="evidence" value="ECO:0007669"/>
    <property type="project" value="TreeGrafter"/>
</dbReference>
<dbReference type="Proteomes" id="UP001150569">
    <property type="component" value="Unassembled WGS sequence"/>
</dbReference>
<feature type="region of interest" description="Disordered" evidence="6">
    <location>
        <begin position="29"/>
        <end position="64"/>
    </location>
</feature>
<keyword evidence="2 7" id="KW-0689">Ribosomal protein</keyword>
<dbReference type="EMBL" id="JANBPT010000164">
    <property type="protein sequence ID" value="KAJ1926533.1"/>
    <property type="molecule type" value="Genomic_DNA"/>
</dbReference>
<evidence type="ECO:0000256" key="6">
    <source>
        <dbReference type="SAM" id="MobiDB-lite"/>
    </source>
</evidence>
<feature type="compositionally biased region" description="Acidic residues" evidence="6">
    <location>
        <begin position="177"/>
        <end position="196"/>
    </location>
</feature>
<evidence type="ECO:0000256" key="2">
    <source>
        <dbReference type="ARBA" id="ARBA00022980"/>
    </source>
</evidence>
<dbReference type="GO" id="GO:1990904">
    <property type="term" value="C:ribonucleoprotein complex"/>
    <property type="evidence" value="ECO:0007669"/>
    <property type="project" value="UniProtKB-KW"/>
</dbReference>
<dbReference type="PANTHER" id="PTHR10064:SF0">
    <property type="entry name" value="FI24544P1-RELATED"/>
    <property type="match status" value="1"/>
</dbReference>
<evidence type="ECO:0000313" key="7">
    <source>
        <dbReference type="EMBL" id="KAJ1926533.1"/>
    </source>
</evidence>
<evidence type="ECO:0000256" key="4">
    <source>
        <dbReference type="ARBA" id="ARBA00040613"/>
    </source>
</evidence>
<dbReference type="Gene3D" id="3.30.1360.210">
    <property type="match status" value="1"/>
</dbReference>
<name>A0A9W8AHE5_9FUNG</name>
<comment type="similarity">
    <text evidence="1">Belongs to the eukaryotic ribosomal protein eL22 family.</text>
</comment>
<organism evidence="7 8">
    <name type="scientific">Tieghemiomyces parasiticus</name>
    <dbReference type="NCBI Taxonomy" id="78921"/>
    <lineage>
        <taxon>Eukaryota</taxon>
        <taxon>Fungi</taxon>
        <taxon>Fungi incertae sedis</taxon>
        <taxon>Zoopagomycota</taxon>
        <taxon>Kickxellomycotina</taxon>
        <taxon>Dimargaritomycetes</taxon>
        <taxon>Dimargaritales</taxon>
        <taxon>Dimargaritaceae</taxon>
        <taxon>Tieghemiomyces</taxon>
    </lineage>
</organism>
<sequence>MPSVSIYPCKPELGSDRPTWRQCWIKPAADGSDGVLEPADRTNPYNASSSPLPTHLPERTTHQQHKASKLGERTYTLDCAAPVNDSIFDLAAFEKFLHDRIKVEGRLNNLSGRVTITRTDDSKISVTTEEQFAKRYLKYLAKRFLKKHQLQDWLRVVATDKTGYQLRYYNINQNAGGDDEEESEEEEDDEEEETEE</sequence>
<accession>A0A9W8AHE5</accession>
<reference evidence="7" key="1">
    <citation type="submission" date="2022-07" db="EMBL/GenBank/DDBJ databases">
        <title>Phylogenomic reconstructions and comparative analyses of Kickxellomycotina fungi.</title>
        <authorList>
            <person name="Reynolds N.K."/>
            <person name="Stajich J.E."/>
            <person name="Barry K."/>
            <person name="Grigoriev I.V."/>
            <person name="Crous P."/>
            <person name="Smith M.E."/>
        </authorList>
    </citation>
    <scope>NUCLEOTIDE SEQUENCE</scope>
    <source>
        <strain evidence="7">RSA 861</strain>
    </source>
</reference>
<dbReference type="GO" id="GO:0005737">
    <property type="term" value="C:cytoplasm"/>
    <property type="evidence" value="ECO:0007669"/>
    <property type="project" value="UniProtKB-ARBA"/>
</dbReference>
<feature type="region of interest" description="Disordered" evidence="6">
    <location>
        <begin position="172"/>
        <end position="196"/>
    </location>
</feature>
<dbReference type="AlphaFoldDB" id="A0A9W8AHE5"/>
<keyword evidence="3" id="KW-0687">Ribonucleoprotein</keyword>
<evidence type="ECO:0000256" key="1">
    <source>
        <dbReference type="ARBA" id="ARBA00007817"/>
    </source>
</evidence>
<evidence type="ECO:0000256" key="5">
    <source>
        <dbReference type="ARBA" id="ARBA00041214"/>
    </source>
</evidence>
<dbReference type="InterPro" id="IPR038526">
    <property type="entry name" value="Ribosomal_eL22_sf"/>
</dbReference>
<evidence type="ECO:0000256" key="3">
    <source>
        <dbReference type="ARBA" id="ARBA00023274"/>
    </source>
</evidence>
<dbReference type="FunFam" id="3.30.1360.210:FF:000001">
    <property type="entry name" value="60S ribosomal protein L22 1"/>
    <property type="match status" value="1"/>
</dbReference>
<dbReference type="GO" id="GO:0005840">
    <property type="term" value="C:ribosome"/>
    <property type="evidence" value="ECO:0007669"/>
    <property type="project" value="UniProtKB-KW"/>
</dbReference>
<evidence type="ECO:0000313" key="8">
    <source>
        <dbReference type="Proteomes" id="UP001150569"/>
    </source>
</evidence>
<dbReference type="GO" id="GO:0003735">
    <property type="term" value="F:structural constituent of ribosome"/>
    <property type="evidence" value="ECO:0007669"/>
    <property type="project" value="InterPro"/>
</dbReference>
<proteinExistence type="inferred from homology"/>
<dbReference type="InterPro" id="IPR002671">
    <property type="entry name" value="Ribosomal_eL22"/>
</dbReference>
<dbReference type="Pfam" id="PF01776">
    <property type="entry name" value="Ribosomal_L22e"/>
    <property type="match status" value="1"/>
</dbReference>
<dbReference type="GO" id="GO:0002181">
    <property type="term" value="P:cytoplasmic translation"/>
    <property type="evidence" value="ECO:0007669"/>
    <property type="project" value="TreeGrafter"/>
</dbReference>